<gene>
    <name evidence="1" type="ORF">COCSUDRAFT_62199</name>
</gene>
<organism evidence="1 2">
    <name type="scientific">Coccomyxa subellipsoidea (strain C-169)</name>
    <name type="common">Green microalga</name>
    <dbReference type="NCBI Taxonomy" id="574566"/>
    <lineage>
        <taxon>Eukaryota</taxon>
        <taxon>Viridiplantae</taxon>
        <taxon>Chlorophyta</taxon>
        <taxon>core chlorophytes</taxon>
        <taxon>Trebouxiophyceae</taxon>
        <taxon>Trebouxiophyceae incertae sedis</taxon>
        <taxon>Coccomyxaceae</taxon>
        <taxon>Coccomyxa</taxon>
        <taxon>Coccomyxa subellipsoidea</taxon>
    </lineage>
</organism>
<reference evidence="1 2" key="1">
    <citation type="journal article" date="2012" name="Genome Biol.">
        <title>The genome of the polar eukaryotic microalga coccomyxa subellipsoidea reveals traits of cold adaptation.</title>
        <authorList>
            <person name="Blanc G."/>
            <person name="Agarkova I."/>
            <person name="Grimwood J."/>
            <person name="Kuo A."/>
            <person name="Brueggeman A."/>
            <person name="Dunigan D."/>
            <person name="Gurnon J."/>
            <person name="Ladunga I."/>
            <person name="Lindquist E."/>
            <person name="Lucas S."/>
            <person name="Pangilinan J."/>
            <person name="Proschold T."/>
            <person name="Salamov A."/>
            <person name="Schmutz J."/>
            <person name="Weeks D."/>
            <person name="Yamada T."/>
            <person name="Claverie J.M."/>
            <person name="Grigoriev I."/>
            <person name="Van Etten J."/>
            <person name="Lomsadze A."/>
            <person name="Borodovsky M."/>
        </authorList>
    </citation>
    <scope>NUCLEOTIDE SEQUENCE [LARGE SCALE GENOMIC DNA]</scope>
    <source>
        <strain evidence="1 2">C-169</strain>
    </source>
</reference>
<sequence length="248" mass="25430">MYAFQQSFSVPFIGTDRAEEAKAASGSLSEADVGMASANSWTARQPSQGPVKITAIVLGKCHPGGSAMLDGRLIPTGSDLADPVIGGKIDCYLETSAGRTLIGSGANQLLKDMPRSISSFSRLNVVFSGNDEYLTASVGVASGPEMKVVMPSTKEGTSSYRAATAAAKPGGTPGDLQLGLLSSAEDSGGSLQQHAETGLQGGLFQELNYGEDGVPAAEAIDIQGDDVLVVLAGEKNATALHVRQHFAA</sequence>
<name>I0Z2C0_COCSC</name>
<protein>
    <submittedName>
        <fullName evidence="1">Uncharacterized protein</fullName>
    </submittedName>
</protein>
<evidence type="ECO:0000313" key="2">
    <source>
        <dbReference type="Proteomes" id="UP000007264"/>
    </source>
</evidence>
<proteinExistence type="predicted"/>
<dbReference type="EMBL" id="AGSI01000005">
    <property type="protein sequence ID" value="EIE24789.1"/>
    <property type="molecule type" value="Genomic_DNA"/>
</dbReference>
<comment type="caution">
    <text evidence="1">The sequence shown here is derived from an EMBL/GenBank/DDBJ whole genome shotgun (WGS) entry which is preliminary data.</text>
</comment>
<keyword evidence="2" id="KW-1185">Reference proteome</keyword>
<dbReference type="KEGG" id="csl:COCSUDRAFT_62199"/>
<dbReference type="RefSeq" id="XP_005649333.1">
    <property type="nucleotide sequence ID" value="XM_005649276.1"/>
</dbReference>
<dbReference type="Proteomes" id="UP000007264">
    <property type="component" value="Unassembled WGS sequence"/>
</dbReference>
<dbReference type="GeneID" id="17042790"/>
<dbReference type="AlphaFoldDB" id="I0Z2C0"/>
<evidence type="ECO:0000313" key="1">
    <source>
        <dbReference type="EMBL" id="EIE24789.1"/>
    </source>
</evidence>
<accession>I0Z2C0</accession>